<protein>
    <submittedName>
        <fullName evidence="1">Uncharacterized protein</fullName>
    </submittedName>
</protein>
<evidence type="ECO:0000313" key="2">
    <source>
        <dbReference type="Proteomes" id="UP001595851"/>
    </source>
</evidence>
<organism evidence="1 2">
    <name type="scientific">Nonomuraea purpurea</name>
    <dbReference type="NCBI Taxonomy" id="1849276"/>
    <lineage>
        <taxon>Bacteria</taxon>
        <taxon>Bacillati</taxon>
        <taxon>Actinomycetota</taxon>
        <taxon>Actinomycetes</taxon>
        <taxon>Streptosporangiales</taxon>
        <taxon>Streptosporangiaceae</taxon>
        <taxon>Nonomuraea</taxon>
    </lineage>
</organism>
<reference evidence="2" key="1">
    <citation type="journal article" date="2019" name="Int. J. Syst. Evol. Microbiol.">
        <title>The Global Catalogue of Microorganisms (GCM) 10K type strain sequencing project: providing services to taxonomists for standard genome sequencing and annotation.</title>
        <authorList>
            <consortium name="The Broad Institute Genomics Platform"/>
            <consortium name="The Broad Institute Genome Sequencing Center for Infectious Disease"/>
            <person name="Wu L."/>
            <person name="Ma J."/>
        </authorList>
    </citation>
    <scope>NUCLEOTIDE SEQUENCE [LARGE SCALE GENOMIC DNA]</scope>
    <source>
        <strain evidence="2">TBRC 1276</strain>
    </source>
</reference>
<gene>
    <name evidence="1" type="ORF">ACFOY2_48475</name>
</gene>
<evidence type="ECO:0000313" key="1">
    <source>
        <dbReference type="EMBL" id="MFC4015125.1"/>
    </source>
</evidence>
<sequence>MTMLFDVSLERCTDPIPDAERTLGGNVEIINVDAAFFPTNIEFPLQLLMDAWWHMQTPYPPFAPGEGKELTRSPVHAEYEELNELFAGRKVRVDKEGYLLEENTKEVRLPKVKATDFYRDELGRRRGEGFDGESHYIMLAPKPAEFSRRAAEIITSFTVEDPVGLPEGRSIDDLSQDELGELLDAFTMPCAYFTATVSDARYLEHIPTGGVTWSTAFSGAMP</sequence>
<dbReference type="RefSeq" id="WP_379534945.1">
    <property type="nucleotide sequence ID" value="NZ_JBHSBI010000040.1"/>
</dbReference>
<name>A0ABV8GMF4_9ACTN</name>
<accession>A0ABV8GMF4</accession>
<dbReference type="EMBL" id="JBHSBI010000040">
    <property type="protein sequence ID" value="MFC4015125.1"/>
    <property type="molecule type" value="Genomic_DNA"/>
</dbReference>
<comment type="caution">
    <text evidence="1">The sequence shown here is derived from an EMBL/GenBank/DDBJ whole genome shotgun (WGS) entry which is preliminary data.</text>
</comment>
<dbReference type="Proteomes" id="UP001595851">
    <property type="component" value="Unassembled WGS sequence"/>
</dbReference>
<proteinExistence type="predicted"/>
<keyword evidence="2" id="KW-1185">Reference proteome</keyword>